<dbReference type="PANTHER" id="PTHR22796:SF1">
    <property type="entry name" value="VWFA DOMAIN-CONTAINING PROTEIN"/>
    <property type="match status" value="1"/>
</dbReference>
<dbReference type="Gene3D" id="3.40.50.300">
    <property type="entry name" value="P-loop containing nucleotide triphosphate hydrolases"/>
    <property type="match status" value="1"/>
</dbReference>
<dbReference type="VEuPathDB" id="FungiDB:SPRG_20581"/>
<dbReference type="RefSeq" id="XP_012202529.1">
    <property type="nucleotide sequence ID" value="XM_012347139.1"/>
</dbReference>
<reference evidence="2 3" key="1">
    <citation type="journal article" date="2013" name="PLoS Genet.">
        <title>Distinctive expansion of potential virulence genes in the genome of the oomycete fish pathogen Saprolegnia parasitica.</title>
        <authorList>
            <person name="Jiang R.H."/>
            <person name="de Bruijn I."/>
            <person name="Haas B.J."/>
            <person name="Belmonte R."/>
            <person name="Lobach L."/>
            <person name="Christie J."/>
            <person name="van den Ackerveken G."/>
            <person name="Bottin A."/>
            <person name="Bulone V."/>
            <person name="Diaz-Moreno S.M."/>
            <person name="Dumas B."/>
            <person name="Fan L."/>
            <person name="Gaulin E."/>
            <person name="Govers F."/>
            <person name="Grenville-Briggs L.J."/>
            <person name="Horner N.R."/>
            <person name="Levin J.Z."/>
            <person name="Mammella M."/>
            <person name="Meijer H.J."/>
            <person name="Morris P."/>
            <person name="Nusbaum C."/>
            <person name="Oome S."/>
            <person name="Phillips A.J."/>
            <person name="van Rooyen D."/>
            <person name="Rzeszutek E."/>
            <person name="Saraiva M."/>
            <person name="Secombes C.J."/>
            <person name="Seidl M.F."/>
            <person name="Snel B."/>
            <person name="Stassen J.H."/>
            <person name="Sykes S."/>
            <person name="Tripathy S."/>
            <person name="van den Berg H."/>
            <person name="Vega-Arreguin J.C."/>
            <person name="Wawra S."/>
            <person name="Young S.K."/>
            <person name="Zeng Q."/>
            <person name="Dieguez-Uribeondo J."/>
            <person name="Russ C."/>
            <person name="Tyler B.M."/>
            <person name="van West P."/>
        </authorList>
    </citation>
    <scope>NUCLEOTIDE SEQUENCE [LARGE SCALE GENOMIC DNA]</scope>
    <source>
        <strain evidence="2 3">CBS 223.65</strain>
    </source>
</reference>
<dbReference type="GeneID" id="24141677"/>
<dbReference type="GO" id="GO:0005525">
    <property type="term" value="F:GTP binding"/>
    <property type="evidence" value="ECO:0007669"/>
    <property type="project" value="InterPro"/>
</dbReference>
<dbReference type="KEGG" id="spar:SPRG_20581"/>
<evidence type="ECO:0000313" key="3">
    <source>
        <dbReference type="Proteomes" id="UP000030745"/>
    </source>
</evidence>
<sequence length="2032" mass="221992">MMATDDARCQALATQQLQRLLEAGLVHAERLQDALRHGRRREQEDAAADFNAGVVKGLGFTQWNADARKLYEKSTFLERLAKLEATLRRESAAVPAVGGTWSTAEAFAHASNGAALKGSYFGFAGPIAGVSKAILRAPSACNDPTACDAGECASRTFYSVADVKAFKAAVATSGWSAAVDAVPDREMPPQSSFVARMTYLCQPMASFSMMTPRLAVDTASVTDMASAKQFLLSYGSHVHIGRFELGGIFYKTADILAPNELLVNTLMAECPGLETDDLSIGYGGSDDACFAYTSFGPLVQAATTYCGGNTCSISTRIECLGPTTLSATLFRLRLKADASTWELIDRPATRVAVWTLVQDEKRCRHQGALLCAAWLDIVRSSTDESVRVARVQAYAELWALDPTFGGMMAPTPYYSGPVQSLRHALRSADAVAEFFGAFARTLQHDTYQIIWITRGFDVRWSKWSMEITLYTLRDARVQDALRRLVAATDVSALTGLGVLFDRVLFDVARTASPPVVLDASVTRALQEAARLAAIVKTPPPQDGAWAPPTVASNDVPAIISIVVQAALATAVPNHRLLTDRLGAILTRNLSLPPRSRKKKALYGVACRFGFVAGCGFLSVLTATHIAAMVDAMKAALVARTPTTPAPPTVVSARSSDDGHPLCHLLAVSHRPTDVASRISFALQHRLSLVKELYGDKTDKQSTPDTNDVPRVDALLDRMASLAPTARADVLRRLLDRRFLVPYLVPSTNGGFVSDNQALALVTSDASLLRDVSMLRVAVVSERPTKSSATKDWIKNVFHVDSLHCLDRTYGRHRVTDLACLAELGYGFLLEDGQCTTVQLLHVVGDYMQLQPFIEAFADVLIVDTGAKPVRGALARGLELHWCVADDDDDDNVLRDDDGILSVSLACPMSSSYAILTEYMLHETPLRNTPRVAIDRLCHDEPTSTAVPLLSEVDARTLRPERLALQQLVCQAAPLQRTLQRTIDAPSRAVASMHTLTDPLLRSFLDLLGIASSGERTRRLTELGHALTNACKANAVTAQAACSAAYHARSLTDTDDTRAAYEAAVQQATFATTGLVHLWRELAIAFVQRPSEYAALPRLAATHLVDGFPLELMDGDASVLQKAFVDAVFGQLEFALPYGARVFVLSVVGAQSSGKSTLLNTMFGVCLPTGVARCTKGVTLQLLACNLSTDYDYVLLLDTEGLQSPESVGATTAQDNRMAALALLPADATILLTKGEATSGIADLVPLALSAMATSELQHCETPRLYVVFNQVDVSQQRQLSTSVRALVETLRTGAASLAAFRPFRTAFLHGFDPEIHDATTQTGDVWCLGMAIGESVPPHDTPLPDFGHRVLQLRDHILLSKPQCGRTVRALRASFRHVARCLETSHFEMGFDTVRARVAFETLARRMQEHTKAAAEGYNKAMDAACAAIDAAVATYPRSLFFFTFGSSKSDIDHKYESLLERKIQATIKPLDAVVEALLADAAYATWSLQMQEAWAERQRRADLHAKRVVAAKVQGSFFSSQYEEELADAVKARYSDAHTSMASFDTIFDELVRQHPERYGLEADRVPALVYHAVCHSHVFTPDELVPPDVDGGSQTGSARDDEVRGAVDELIRAHVTDDINRYDEAAVLTCAAAVRQKLLALKHVTLREIQVGVSTLLSTLTTDMRRRQAHWDAVDGANLADIKSTLRATAQRICNGRGAALELTEALDEWLETHWEDACHQQVVINVALELQEAPWVESPEAMQAALDKHLLQIVRKTRYRDTVDWILRPTDHVELVTRQLVEAKVRERFESITASLVQGVHDSILCAATEASRANDQHCSRFVNALRRSLKRQLAQGGASVFYQKMPSTTNDGDDPWAFDPTTPMTGTQLYVPQRLLDRLHEVATRLRPSQGVSSAVTTAILYLEDANVLVARCGEPCPRCECPCTKASGHDDDHDTYHQPQGLVGTMDADGELIAASCAHDDSFADEFYAWAVPRENVSLPLREYIFSVAQDEILRRRWRAERCSAIPSAYYNHYLGDMEDALDLLLS</sequence>
<dbReference type="InterPro" id="IPR030383">
    <property type="entry name" value="G_VLIG_dom"/>
</dbReference>
<dbReference type="OrthoDB" id="1597724at2759"/>
<evidence type="ECO:0000313" key="2">
    <source>
        <dbReference type="EMBL" id="KDO26779.1"/>
    </source>
</evidence>
<dbReference type="PANTHER" id="PTHR22796">
    <property type="entry name" value="URG4-RELATED"/>
    <property type="match status" value="1"/>
</dbReference>
<organism evidence="2 3">
    <name type="scientific">Saprolegnia parasitica (strain CBS 223.65)</name>
    <dbReference type="NCBI Taxonomy" id="695850"/>
    <lineage>
        <taxon>Eukaryota</taxon>
        <taxon>Sar</taxon>
        <taxon>Stramenopiles</taxon>
        <taxon>Oomycota</taxon>
        <taxon>Saprolegniomycetes</taxon>
        <taxon>Saprolegniales</taxon>
        <taxon>Saprolegniaceae</taxon>
        <taxon>Saprolegnia</taxon>
    </lineage>
</organism>
<proteinExistence type="predicted"/>
<protein>
    <recommendedName>
        <fullName evidence="1">VLIG-type G domain-containing protein</fullName>
    </recommendedName>
</protein>
<name>A0A067C7P8_SAPPC</name>
<dbReference type="InterPro" id="IPR027417">
    <property type="entry name" value="P-loop_NTPase"/>
</dbReference>
<evidence type="ECO:0000259" key="1">
    <source>
        <dbReference type="PROSITE" id="PS51717"/>
    </source>
</evidence>
<dbReference type="SUPFAM" id="SSF52540">
    <property type="entry name" value="P-loop containing nucleoside triphosphate hydrolases"/>
    <property type="match status" value="1"/>
</dbReference>
<feature type="domain" description="VLIG-type G" evidence="1">
    <location>
        <begin position="1138"/>
        <end position="1383"/>
    </location>
</feature>
<dbReference type="Pfam" id="PF25683">
    <property type="entry name" value="URGCP_GTPase"/>
    <property type="match status" value="1"/>
</dbReference>
<dbReference type="EMBL" id="KK583221">
    <property type="protein sequence ID" value="KDO26779.1"/>
    <property type="molecule type" value="Genomic_DNA"/>
</dbReference>
<keyword evidence="3" id="KW-1185">Reference proteome</keyword>
<dbReference type="PROSITE" id="PS51717">
    <property type="entry name" value="G_VLIG"/>
    <property type="match status" value="1"/>
</dbReference>
<accession>A0A067C7P8</accession>
<dbReference type="Proteomes" id="UP000030745">
    <property type="component" value="Unassembled WGS sequence"/>
</dbReference>
<gene>
    <name evidence="2" type="ORF">SPRG_20581</name>
</gene>